<feature type="domain" description="Aminopeptidase N-like N-terminal" evidence="16">
    <location>
        <begin position="94"/>
        <end position="179"/>
    </location>
</feature>
<keyword evidence="7" id="KW-0645">Protease</keyword>
<name>A0ABN1Q8L3_9ACTN</name>
<organism evidence="17 18">
    <name type="scientific">Kribbella koreensis</name>
    <dbReference type="NCBI Taxonomy" id="57909"/>
    <lineage>
        <taxon>Bacteria</taxon>
        <taxon>Bacillati</taxon>
        <taxon>Actinomycetota</taxon>
        <taxon>Actinomycetes</taxon>
        <taxon>Propionibacteriales</taxon>
        <taxon>Kribbellaceae</taxon>
        <taxon>Kribbella</taxon>
    </lineage>
</organism>
<dbReference type="InterPro" id="IPR014782">
    <property type="entry name" value="Peptidase_M1_dom"/>
</dbReference>
<comment type="catalytic activity">
    <reaction evidence="1">
        <text>Release of an N-terminal amino acid, Xaa-|-Yaa- from a peptide, amide or arylamide. Xaa is preferably Ala, but may be most amino acids including Pro (slow action). When a terminal hydrophobic residue is followed by a prolyl residue, the two may be released as an intact Xaa-Pro dipeptide.</text>
        <dbReference type="EC" id="3.4.11.2"/>
    </reaction>
</comment>
<evidence type="ECO:0000256" key="1">
    <source>
        <dbReference type="ARBA" id="ARBA00000098"/>
    </source>
</evidence>
<keyword evidence="6 17" id="KW-0031">Aminopeptidase</keyword>
<comment type="caution">
    <text evidence="17">The sequence shown here is derived from an EMBL/GenBank/DDBJ whole genome shotgun (WGS) entry which is preliminary data.</text>
</comment>
<dbReference type="InterPro" id="IPR012778">
    <property type="entry name" value="Pept_M1_aminopeptidase"/>
</dbReference>
<feature type="domain" description="ERAP1-like C-terminal" evidence="15">
    <location>
        <begin position="505"/>
        <end position="806"/>
    </location>
</feature>
<evidence type="ECO:0000256" key="13">
    <source>
        <dbReference type="ARBA" id="ARBA00031533"/>
    </source>
</evidence>
<dbReference type="PANTHER" id="PTHR11533:SF174">
    <property type="entry name" value="PUROMYCIN-SENSITIVE AMINOPEPTIDASE-RELATED"/>
    <property type="match status" value="1"/>
</dbReference>
<keyword evidence="18" id="KW-1185">Reference proteome</keyword>
<dbReference type="NCBIfam" id="TIGR02412">
    <property type="entry name" value="pepN_strep_liv"/>
    <property type="match status" value="1"/>
</dbReference>
<keyword evidence="9" id="KW-0378">Hydrolase</keyword>
<accession>A0ABN1Q8L3</accession>
<comment type="similarity">
    <text evidence="3">Belongs to the peptidase M1 family.</text>
</comment>
<feature type="domain" description="Peptidase M1 membrane alanine aminopeptidase" evidence="14">
    <location>
        <begin position="222"/>
        <end position="429"/>
    </location>
</feature>
<keyword evidence="8" id="KW-0479">Metal-binding</keyword>
<evidence type="ECO:0000256" key="9">
    <source>
        <dbReference type="ARBA" id="ARBA00022801"/>
    </source>
</evidence>
<dbReference type="InterPro" id="IPR050344">
    <property type="entry name" value="Peptidase_M1_aminopeptidases"/>
</dbReference>
<evidence type="ECO:0000313" key="18">
    <source>
        <dbReference type="Proteomes" id="UP001500542"/>
    </source>
</evidence>
<dbReference type="Gene3D" id="2.60.40.1730">
    <property type="entry name" value="tricorn interacting facor f3 domain"/>
    <property type="match status" value="1"/>
</dbReference>
<evidence type="ECO:0000256" key="3">
    <source>
        <dbReference type="ARBA" id="ARBA00010136"/>
    </source>
</evidence>
<dbReference type="InterPro" id="IPR024571">
    <property type="entry name" value="ERAP1-like_C_dom"/>
</dbReference>
<dbReference type="PRINTS" id="PR00756">
    <property type="entry name" value="ALADIPTASE"/>
</dbReference>
<evidence type="ECO:0000313" key="17">
    <source>
        <dbReference type="EMBL" id="GAA0939183.1"/>
    </source>
</evidence>
<evidence type="ECO:0000256" key="8">
    <source>
        <dbReference type="ARBA" id="ARBA00022723"/>
    </source>
</evidence>
<dbReference type="Pfam" id="PF01433">
    <property type="entry name" value="Peptidase_M1"/>
    <property type="match status" value="1"/>
</dbReference>
<evidence type="ECO:0000256" key="2">
    <source>
        <dbReference type="ARBA" id="ARBA00001947"/>
    </source>
</evidence>
<dbReference type="PANTHER" id="PTHR11533">
    <property type="entry name" value="PROTEASE M1 ZINC METALLOPROTEASE"/>
    <property type="match status" value="1"/>
</dbReference>
<evidence type="ECO:0000259" key="16">
    <source>
        <dbReference type="Pfam" id="PF17900"/>
    </source>
</evidence>
<dbReference type="SUPFAM" id="SSF55486">
    <property type="entry name" value="Metalloproteases ('zincins'), catalytic domain"/>
    <property type="match status" value="1"/>
</dbReference>
<dbReference type="RefSeq" id="WP_343968931.1">
    <property type="nucleotide sequence ID" value="NZ_BAAAHK010000007.1"/>
</dbReference>
<dbReference type="Gene3D" id="1.10.390.10">
    <property type="entry name" value="Neutral Protease Domain 2"/>
    <property type="match status" value="1"/>
</dbReference>
<keyword evidence="10" id="KW-0862">Zinc</keyword>
<evidence type="ECO:0000259" key="15">
    <source>
        <dbReference type="Pfam" id="PF11838"/>
    </source>
</evidence>
<keyword evidence="11" id="KW-0482">Metalloprotease</keyword>
<reference evidence="17 18" key="1">
    <citation type="journal article" date="2019" name="Int. J. Syst. Evol. Microbiol.">
        <title>The Global Catalogue of Microorganisms (GCM) 10K type strain sequencing project: providing services to taxonomists for standard genome sequencing and annotation.</title>
        <authorList>
            <consortium name="The Broad Institute Genomics Platform"/>
            <consortium name="The Broad Institute Genome Sequencing Center for Infectious Disease"/>
            <person name="Wu L."/>
            <person name="Ma J."/>
        </authorList>
    </citation>
    <scope>NUCLEOTIDE SEQUENCE [LARGE SCALE GENOMIC DNA]</scope>
    <source>
        <strain evidence="17 18">JCM 10977</strain>
    </source>
</reference>
<evidence type="ECO:0000256" key="5">
    <source>
        <dbReference type="ARBA" id="ARBA00015611"/>
    </source>
</evidence>
<dbReference type="SUPFAM" id="SSF63737">
    <property type="entry name" value="Leukotriene A4 hydrolase N-terminal domain"/>
    <property type="match status" value="1"/>
</dbReference>
<dbReference type="InterPro" id="IPR027268">
    <property type="entry name" value="Peptidase_M4/M1_CTD_sf"/>
</dbReference>
<dbReference type="Pfam" id="PF11838">
    <property type="entry name" value="ERAP1_C"/>
    <property type="match status" value="1"/>
</dbReference>
<dbReference type="GO" id="GO:0004177">
    <property type="term" value="F:aminopeptidase activity"/>
    <property type="evidence" value="ECO:0007669"/>
    <property type="project" value="UniProtKB-KW"/>
</dbReference>
<protein>
    <recommendedName>
        <fullName evidence="5">Aminopeptidase N</fullName>
        <ecNumber evidence="4">3.4.11.2</ecNumber>
    </recommendedName>
    <alternativeName>
        <fullName evidence="12">Alanine aminopeptidase</fullName>
    </alternativeName>
    <alternativeName>
        <fullName evidence="13">Lysyl aminopeptidase</fullName>
    </alternativeName>
</protein>
<evidence type="ECO:0000256" key="4">
    <source>
        <dbReference type="ARBA" id="ARBA00012564"/>
    </source>
</evidence>
<comment type="cofactor">
    <cofactor evidence="2">
        <name>Zn(2+)</name>
        <dbReference type="ChEBI" id="CHEBI:29105"/>
    </cofactor>
</comment>
<dbReference type="InterPro" id="IPR001930">
    <property type="entry name" value="Peptidase_M1"/>
</dbReference>
<dbReference type="CDD" id="cd09602">
    <property type="entry name" value="M1_APN"/>
    <property type="match status" value="1"/>
</dbReference>
<dbReference type="EC" id="3.4.11.2" evidence="4"/>
<evidence type="ECO:0000259" key="14">
    <source>
        <dbReference type="Pfam" id="PF01433"/>
    </source>
</evidence>
<dbReference type="InterPro" id="IPR042097">
    <property type="entry name" value="Aminopeptidase_N-like_N_sf"/>
</dbReference>
<gene>
    <name evidence="17" type="primary">pepN_1</name>
    <name evidence="17" type="ORF">GCM10009554_28710</name>
</gene>
<dbReference type="EMBL" id="BAAAHK010000007">
    <property type="protein sequence ID" value="GAA0939183.1"/>
    <property type="molecule type" value="Genomic_DNA"/>
</dbReference>
<evidence type="ECO:0000256" key="7">
    <source>
        <dbReference type="ARBA" id="ARBA00022670"/>
    </source>
</evidence>
<evidence type="ECO:0000256" key="6">
    <source>
        <dbReference type="ARBA" id="ARBA00022438"/>
    </source>
</evidence>
<dbReference type="Proteomes" id="UP001500542">
    <property type="component" value="Unassembled WGS sequence"/>
</dbReference>
<dbReference type="Pfam" id="PF17900">
    <property type="entry name" value="Peptidase_M1_N"/>
    <property type="match status" value="1"/>
</dbReference>
<dbReference type="InterPro" id="IPR045357">
    <property type="entry name" value="Aminopeptidase_N-like_N"/>
</dbReference>
<evidence type="ECO:0000256" key="11">
    <source>
        <dbReference type="ARBA" id="ARBA00023049"/>
    </source>
</evidence>
<sequence>MPALTVEEARTRAAALTVSSYEIAFDLTTGPETFRAVSTIRFEARDERSFVDVKPQELTKVTLNGANLDVKSLEDGRLQLEGLQGENVLVVDAVMKYSADGEGLQRSVDAGDGRVYLYGMSSLESAPRYFACFDQPDLKAPYTMTVKCPEDWIVLGNGAATQTRPGEWELKQTPPLSTYFVTLVAGPFHLIKSEHDGIPLGLACRQSLKEHLEKDKEDLFGVTAQAFDEYHRLFGYRYPFGEYHQVFVPDFNLGAMENPGCVTFADSLVFRSAVTDAERSLRARIVVHEMAHMWFGDAVTMKWWNDLWLNESFAEYMANRVAHDVTDHKGHWTDFAFVRKWWGLQADQRRSTHPVAADSIKDARQSLDDFDGISYAKGAAVLKQLAAYLGDEVFLKGVNAHIDAHEFGNADLHEFIAKLTEAGAVELPNWSAQWLRTAGLDTISAERTATGIRLRRSTPQAHPADRPHKLTVGAYDESGRLTSFPVLLDRDSVDIELDPTAAVIVPDAADDTWAKIRLDATSLANLPAVLPQIADSTTRGVIWNSIRDAVADAELDPRQALAILLEAIKHEDSDIAVGSLLRWLDDRLLGAYLPQDPYRAQAAAALTKRLAETPAGSSLQLAITRAVVATTDDAKLLQGWLDGTGVPSGLQVDTDFRWSLVLRLVRLGVYGKAEVDAALANDQSTEGVAQAARCLAATADGKEAAWQRIMTDATVGVNELFAIAEGFWDPAQTELTAPYVDRYFTEIAHTGEIRSGMAVAMTVVRIFPKYAVDEAVIERADALIADETVAPSIRRTTADHTDDLRRAIAVRRTFG</sequence>
<evidence type="ECO:0000256" key="10">
    <source>
        <dbReference type="ARBA" id="ARBA00022833"/>
    </source>
</evidence>
<proteinExistence type="inferred from homology"/>
<evidence type="ECO:0000256" key="12">
    <source>
        <dbReference type="ARBA" id="ARBA00029811"/>
    </source>
</evidence>